<reference evidence="1 2" key="1">
    <citation type="journal article" date="2021" name="Plant Biotechnol. J.">
        <title>Multi-omics assisted identification of the key and species-specific regulatory components of drought-tolerant mechanisms in Gossypium stocksii.</title>
        <authorList>
            <person name="Yu D."/>
            <person name="Ke L."/>
            <person name="Zhang D."/>
            <person name="Wu Y."/>
            <person name="Sun Y."/>
            <person name="Mei J."/>
            <person name="Sun J."/>
            <person name="Sun Y."/>
        </authorList>
    </citation>
    <scope>NUCLEOTIDE SEQUENCE [LARGE SCALE GENOMIC DNA]</scope>
    <source>
        <strain evidence="2">cv. E1</strain>
        <tissue evidence="1">Leaf</tissue>
    </source>
</reference>
<evidence type="ECO:0000313" key="2">
    <source>
        <dbReference type="Proteomes" id="UP000828251"/>
    </source>
</evidence>
<name>A0A9D4A8B7_9ROSI</name>
<dbReference type="Proteomes" id="UP000828251">
    <property type="component" value="Unassembled WGS sequence"/>
</dbReference>
<accession>A0A9D4A8B7</accession>
<evidence type="ECO:0000313" key="1">
    <source>
        <dbReference type="EMBL" id="KAH1098253.1"/>
    </source>
</evidence>
<dbReference type="EMBL" id="JAIQCV010000005">
    <property type="protein sequence ID" value="KAH1098253.1"/>
    <property type="molecule type" value="Genomic_DNA"/>
</dbReference>
<gene>
    <name evidence="1" type="ORF">J1N35_015174</name>
</gene>
<comment type="caution">
    <text evidence="1">The sequence shown here is derived from an EMBL/GenBank/DDBJ whole genome shotgun (WGS) entry which is preliminary data.</text>
</comment>
<sequence length="76" mass="8520">MAVPISTVVSKAAFSTYGRSLDAYDSLRIVQEFIFAQNSTLLDPNTLNIFYPELNVEQFDNFDLDSSNVPLDLLVD</sequence>
<keyword evidence="2" id="KW-1185">Reference proteome</keyword>
<protein>
    <recommendedName>
        <fullName evidence="3">HAT C-terminal dimerisation domain-containing protein</fullName>
    </recommendedName>
</protein>
<dbReference type="AlphaFoldDB" id="A0A9D4A8B7"/>
<dbReference type="OrthoDB" id="10458012at2759"/>
<evidence type="ECO:0008006" key="3">
    <source>
        <dbReference type="Google" id="ProtNLM"/>
    </source>
</evidence>
<organism evidence="1 2">
    <name type="scientific">Gossypium stocksii</name>
    <dbReference type="NCBI Taxonomy" id="47602"/>
    <lineage>
        <taxon>Eukaryota</taxon>
        <taxon>Viridiplantae</taxon>
        <taxon>Streptophyta</taxon>
        <taxon>Embryophyta</taxon>
        <taxon>Tracheophyta</taxon>
        <taxon>Spermatophyta</taxon>
        <taxon>Magnoliopsida</taxon>
        <taxon>eudicotyledons</taxon>
        <taxon>Gunneridae</taxon>
        <taxon>Pentapetalae</taxon>
        <taxon>rosids</taxon>
        <taxon>malvids</taxon>
        <taxon>Malvales</taxon>
        <taxon>Malvaceae</taxon>
        <taxon>Malvoideae</taxon>
        <taxon>Gossypium</taxon>
    </lineage>
</organism>
<proteinExistence type="predicted"/>